<evidence type="ECO:0000313" key="2">
    <source>
        <dbReference type="EMBL" id="KTT68861.1"/>
    </source>
</evidence>
<accession>A0A147HVH7</accession>
<dbReference type="PATRIC" id="fig|869719.3.peg.3542"/>
<comment type="caution">
    <text evidence="2">The sequence shown here is derived from an EMBL/GenBank/DDBJ whole genome shotgun (WGS) entry which is preliminary data.</text>
</comment>
<keyword evidence="3" id="KW-1185">Reference proteome</keyword>
<evidence type="ECO:0000256" key="1">
    <source>
        <dbReference type="SAM" id="MobiDB-lite"/>
    </source>
</evidence>
<dbReference type="AlphaFoldDB" id="A0A147HVH7"/>
<feature type="region of interest" description="Disordered" evidence="1">
    <location>
        <begin position="1"/>
        <end position="29"/>
    </location>
</feature>
<reference evidence="2 3" key="1">
    <citation type="journal article" date="2016" name="Front. Microbiol.">
        <title>Genomic Resource of Rice Seed Associated Bacteria.</title>
        <authorList>
            <person name="Midha S."/>
            <person name="Bansal K."/>
            <person name="Sharma S."/>
            <person name="Kumar N."/>
            <person name="Patil P.P."/>
            <person name="Chaudhry V."/>
            <person name="Patil P.B."/>
        </authorList>
    </citation>
    <scope>NUCLEOTIDE SEQUENCE [LARGE SCALE GENOMIC DNA]</scope>
    <source>
        <strain evidence="2 3">NS334</strain>
    </source>
</reference>
<protein>
    <recommendedName>
        <fullName evidence="4">Bacterial dipeptidyl-peptidase SH3 domain-containing protein</fullName>
    </recommendedName>
</protein>
<name>A0A147HVH7_9SPHN</name>
<organism evidence="2 3">
    <name type="scientific">Sphingomonas endophytica</name>
    <dbReference type="NCBI Taxonomy" id="869719"/>
    <lineage>
        <taxon>Bacteria</taxon>
        <taxon>Pseudomonadati</taxon>
        <taxon>Pseudomonadota</taxon>
        <taxon>Alphaproteobacteria</taxon>
        <taxon>Sphingomonadales</taxon>
        <taxon>Sphingomonadaceae</taxon>
        <taxon>Sphingomonas</taxon>
    </lineage>
</organism>
<sequence>MKSSASSSATGSPQPPYAPTETTAARPGRSGFALVGRSRTLDPRTHAVRPDIADVRLADRVFAPHYAAPLRRTVAAATTLREGRASDSATLTDLSQGAAFDLLDLTGGVAWGIAIDSGLVGYLDARLVGA</sequence>
<proteinExistence type="predicted"/>
<dbReference type="Proteomes" id="UP000074310">
    <property type="component" value="Unassembled WGS sequence"/>
</dbReference>
<evidence type="ECO:0000313" key="3">
    <source>
        <dbReference type="Proteomes" id="UP000074310"/>
    </source>
</evidence>
<dbReference type="EMBL" id="LDTB01000084">
    <property type="protein sequence ID" value="KTT68861.1"/>
    <property type="molecule type" value="Genomic_DNA"/>
</dbReference>
<gene>
    <name evidence="2" type="ORF">NS334_15820</name>
</gene>
<evidence type="ECO:0008006" key="4">
    <source>
        <dbReference type="Google" id="ProtNLM"/>
    </source>
</evidence>